<organism evidence="2 3">
    <name type="scientific">Gardnerella vaginalis</name>
    <dbReference type="NCBI Taxonomy" id="2702"/>
    <lineage>
        <taxon>Bacteria</taxon>
        <taxon>Bacillati</taxon>
        <taxon>Actinomycetota</taxon>
        <taxon>Actinomycetes</taxon>
        <taxon>Bifidobacteriales</taxon>
        <taxon>Bifidobacteriaceae</taxon>
        <taxon>Gardnerella</taxon>
    </lineage>
</organism>
<sequence length="427" mass="47972">MNKKLFKTITKKIIIVLLCFSAVIAASVTLFLLFWQQMPKEISYKEANFSHTVGAVAISDMTDGKKTKKRDGFIVLLNNDGTSQTIATSAIDSPAILWNTDGLYFVDAKFDYFLAQKSNARIAIKHRKKTPAQAGIFENNQHEVISVLDRGFTRSRKNKLEFNSITLGKPQNTDIMQSRIYDVSSACESGTYTISPSDNGTNSFNGTNGFVIKKLQDSMPVKHILKNSKTKVHNFSTIRNDTSPCISNTIISLGDTTKYKKDDPDFAFTTYGINQWNTQSGKFDFIPLTLQNKRIAYNYGEKHDFENISYGNRTMLNDNELLALDQGTGVLYKINIMTGETQIIFTTPVSTSNNFNPQRYWMQATKDTIAILDNANSEKTPHATLYFLNKKNFKLQQTVHFDNTTSNLLAGKVSGCNFGDFAINPQM</sequence>
<evidence type="ECO:0000313" key="3">
    <source>
        <dbReference type="Proteomes" id="UP000070505"/>
    </source>
</evidence>
<keyword evidence="1" id="KW-1133">Transmembrane helix</keyword>
<dbReference type="PATRIC" id="fig|2702.101.peg.1171"/>
<keyword evidence="1" id="KW-0812">Transmembrane</keyword>
<evidence type="ECO:0000256" key="1">
    <source>
        <dbReference type="SAM" id="Phobius"/>
    </source>
</evidence>
<dbReference type="AlphaFoldDB" id="A0A135Z3J7"/>
<dbReference type="Proteomes" id="UP000070505">
    <property type="component" value="Unassembled WGS sequence"/>
</dbReference>
<accession>A0A135Z3J7</accession>
<evidence type="ECO:0000313" key="2">
    <source>
        <dbReference type="EMBL" id="KXI16212.1"/>
    </source>
</evidence>
<proteinExistence type="predicted"/>
<reference evidence="2 3" key="1">
    <citation type="submission" date="2016-02" db="EMBL/GenBank/DDBJ databases">
        <authorList>
            <person name="Wen L."/>
            <person name="He K."/>
            <person name="Yang H."/>
        </authorList>
    </citation>
    <scope>NUCLEOTIDE SEQUENCE [LARGE SCALE GENOMIC DNA]</scope>
    <source>
        <strain evidence="2 3">CMW7778B</strain>
    </source>
</reference>
<dbReference type="RefSeq" id="WP_075523907.1">
    <property type="nucleotide sequence ID" value="NZ_KQ961872.1"/>
</dbReference>
<protein>
    <submittedName>
        <fullName evidence="2">Uncharacterized protein</fullName>
    </submittedName>
</protein>
<gene>
    <name evidence="2" type="ORF">HMPREF3230_01183</name>
</gene>
<feature type="transmembrane region" description="Helical" evidence="1">
    <location>
        <begin position="12"/>
        <end position="35"/>
    </location>
</feature>
<comment type="caution">
    <text evidence="2">The sequence shown here is derived from an EMBL/GenBank/DDBJ whole genome shotgun (WGS) entry which is preliminary data.</text>
</comment>
<dbReference type="EMBL" id="LSRC01000049">
    <property type="protein sequence ID" value="KXI16212.1"/>
    <property type="molecule type" value="Genomic_DNA"/>
</dbReference>
<keyword evidence="1" id="KW-0472">Membrane</keyword>
<name>A0A135Z3J7_GARVA</name>